<dbReference type="PANTHER" id="PTHR22767:SF2">
    <property type="entry name" value="N(ALPHA)-ACETYLTRANSFERASE 15_16, ISOFORM A"/>
    <property type="match status" value="1"/>
</dbReference>
<keyword evidence="1" id="KW-0677">Repeat</keyword>
<dbReference type="EMBL" id="LGRX02005181">
    <property type="protein sequence ID" value="KAK3279005.1"/>
    <property type="molecule type" value="Genomic_DNA"/>
</dbReference>
<evidence type="ECO:0000256" key="2">
    <source>
        <dbReference type="ARBA" id="ARBA00022803"/>
    </source>
</evidence>
<organism evidence="4 5">
    <name type="scientific">Cymbomonas tetramitiformis</name>
    <dbReference type="NCBI Taxonomy" id="36881"/>
    <lineage>
        <taxon>Eukaryota</taxon>
        <taxon>Viridiplantae</taxon>
        <taxon>Chlorophyta</taxon>
        <taxon>Pyramimonadophyceae</taxon>
        <taxon>Pyramimonadales</taxon>
        <taxon>Pyramimonadaceae</taxon>
        <taxon>Cymbomonas</taxon>
    </lineage>
</organism>
<reference evidence="4 5" key="1">
    <citation type="journal article" date="2015" name="Genome Biol. Evol.">
        <title>Comparative Genomics of a Bacterivorous Green Alga Reveals Evolutionary Causalities and Consequences of Phago-Mixotrophic Mode of Nutrition.</title>
        <authorList>
            <person name="Burns J.A."/>
            <person name="Paasch A."/>
            <person name="Narechania A."/>
            <person name="Kim E."/>
        </authorList>
    </citation>
    <scope>NUCLEOTIDE SEQUENCE [LARGE SCALE GENOMIC DNA]</scope>
    <source>
        <strain evidence="4 5">PLY_AMNH</strain>
    </source>
</reference>
<evidence type="ECO:0000256" key="1">
    <source>
        <dbReference type="ARBA" id="ARBA00022737"/>
    </source>
</evidence>
<feature type="region of interest" description="Disordered" evidence="3">
    <location>
        <begin position="1"/>
        <end position="39"/>
    </location>
</feature>
<dbReference type="AlphaFoldDB" id="A0AAE0LBT5"/>
<feature type="non-terminal residue" evidence="4">
    <location>
        <position position="1"/>
    </location>
</feature>
<keyword evidence="2" id="KW-0802">TPR repeat</keyword>
<keyword evidence="5" id="KW-1185">Reference proteome</keyword>
<sequence>VEGVESTEGGAVSKKEKGKRAGKGGGAKADAERKEEEAAKKLATVEDPLAETVKPLELLQTHALDRLETHYLALEVYMRKSAWLLALRAVKRMHALCPLDPLTHVCTVRLFHEVATRPTDTSYAGEVVKKVLDAEAATLLRGLSLKVFNEEFLKQGGSTLAHAAAAAEAMLLLDPADKERALALVMKATDCSCQKQCISVHKLLLENFKDEAAAAKWKNLCAAKFPLSLTFKHRSPTTDWGGGEKEAEGRGGLSTECEELAGLAGRVELAELAEPAEPAYA</sequence>
<gene>
    <name evidence="4" type="ORF">CYMTET_13092</name>
</gene>
<evidence type="ECO:0000313" key="4">
    <source>
        <dbReference type="EMBL" id="KAK3279005.1"/>
    </source>
</evidence>
<dbReference type="Pfam" id="PF12569">
    <property type="entry name" value="NatA_aux_su"/>
    <property type="match status" value="1"/>
</dbReference>
<dbReference type="Proteomes" id="UP001190700">
    <property type="component" value="Unassembled WGS sequence"/>
</dbReference>
<accession>A0AAE0LBT5</accession>
<protein>
    <submittedName>
        <fullName evidence="4">N-alpha-acetyltransferase 16, NatA auxiliary subunit</fullName>
    </submittedName>
</protein>
<evidence type="ECO:0000313" key="5">
    <source>
        <dbReference type="Proteomes" id="UP001190700"/>
    </source>
</evidence>
<name>A0AAE0LBT5_9CHLO</name>
<comment type="caution">
    <text evidence="4">The sequence shown here is derived from an EMBL/GenBank/DDBJ whole genome shotgun (WGS) entry which is preliminary data.</text>
</comment>
<evidence type="ECO:0000256" key="3">
    <source>
        <dbReference type="SAM" id="MobiDB-lite"/>
    </source>
</evidence>
<dbReference type="PANTHER" id="PTHR22767">
    <property type="entry name" value="N-TERMINAL ACETYLTRANSFERASE-RELATED"/>
    <property type="match status" value="1"/>
</dbReference>
<dbReference type="Gene3D" id="1.25.40.1010">
    <property type="match status" value="1"/>
</dbReference>
<dbReference type="InterPro" id="IPR021183">
    <property type="entry name" value="NatA_aux_su"/>
</dbReference>
<feature type="compositionally biased region" description="Basic and acidic residues" evidence="3">
    <location>
        <begin position="29"/>
        <end position="39"/>
    </location>
</feature>
<proteinExistence type="predicted"/>
<dbReference type="GO" id="GO:0005737">
    <property type="term" value="C:cytoplasm"/>
    <property type="evidence" value="ECO:0007669"/>
    <property type="project" value="TreeGrafter"/>
</dbReference>